<dbReference type="InterPro" id="IPR036188">
    <property type="entry name" value="FAD/NAD-bd_sf"/>
</dbReference>
<evidence type="ECO:0000313" key="2">
    <source>
        <dbReference type="EMBL" id="GAN53849.1"/>
    </source>
</evidence>
<dbReference type="GO" id="GO:0016491">
    <property type="term" value="F:oxidoreductase activity"/>
    <property type="evidence" value="ECO:0007669"/>
    <property type="project" value="InterPro"/>
</dbReference>
<dbReference type="OrthoDB" id="9803192at2"/>
<gene>
    <name evidence="2" type="ORF">Tasa_012_025</name>
</gene>
<comment type="caution">
    <text evidence="2">The sequence shown here is derived from an EMBL/GenBank/DDBJ whole genome shotgun (WGS) entry which is preliminary data.</text>
</comment>
<protein>
    <submittedName>
        <fullName evidence="2">Oxidoreductase</fullName>
    </submittedName>
</protein>
<dbReference type="Gene3D" id="1.10.1060.10">
    <property type="entry name" value="Alpha-helical ferredoxin"/>
    <property type="match status" value="1"/>
</dbReference>
<keyword evidence="3" id="KW-1185">Reference proteome</keyword>
<dbReference type="InterPro" id="IPR028261">
    <property type="entry name" value="DPD_II"/>
</dbReference>
<name>A0A0D6MJM0_9PROT</name>
<dbReference type="PANTHER" id="PTHR42783">
    <property type="entry name" value="GLUTAMATE SYNTHASE [NADPH] SMALL CHAIN"/>
    <property type="match status" value="1"/>
</dbReference>
<evidence type="ECO:0000259" key="1">
    <source>
        <dbReference type="PROSITE" id="PS51379"/>
    </source>
</evidence>
<dbReference type="InterPro" id="IPR017896">
    <property type="entry name" value="4Fe4S_Fe-S-bd"/>
</dbReference>
<dbReference type="AlphaFoldDB" id="A0A0D6MJM0"/>
<dbReference type="EMBL" id="BALE01000012">
    <property type="protein sequence ID" value="GAN53849.1"/>
    <property type="molecule type" value="Genomic_DNA"/>
</dbReference>
<dbReference type="PRINTS" id="PR00419">
    <property type="entry name" value="ADXRDTASE"/>
</dbReference>
<dbReference type="PROSITE" id="PS51379">
    <property type="entry name" value="4FE4S_FER_2"/>
    <property type="match status" value="1"/>
</dbReference>
<reference evidence="2 3" key="1">
    <citation type="submission" date="2012-10" db="EMBL/GenBank/DDBJ databases">
        <title>Genome sequencing of Tanticharoenia sakaeratensis NBRC 103193.</title>
        <authorList>
            <person name="Azuma Y."/>
            <person name="Hadano H."/>
            <person name="Hirakawa H."/>
            <person name="Matsushita K."/>
        </authorList>
    </citation>
    <scope>NUCLEOTIDE SEQUENCE [LARGE SCALE GENOMIC DNA]</scope>
    <source>
        <strain evidence="2 3">NBRC 103193</strain>
    </source>
</reference>
<organism evidence="2 3">
    <name type="scientific">Tanticharoenia sakaeratensis NBRC 103193</name>
    <dbReference type="NCBI Taxonomy" id="1231623"/>
    <lineage>
        <taxon>Bacteria</taxon>
        <taxon>Pseudomonadati</taxon>
        <taxon>Pseudomonadota</taxon>
        <taxon>Alphaproteobacteria</taxon>
        <taxon>Acetobacterales</taxon>
        <taxon>Acetobacteraceae</taxon>
        <taxon>Tanticharoenia</taxon>
    </lineage>
</organism>
<dbReference type="GO" id="GO:0051536">
    <property type="term" value="F:iron-sulfur cluster binding"/>
    <property type="evidence" value="ECO:0007669"/>
    <property type="project" value="InterPro"/>
</dbReference>
<evidence type="ECO:0000313" key="3">
    <source>
        <dbReference type="Proteomes" id="UP000032679"/>
    </source>
</evidence>
<dbReference type="STRING" id="1231623.Tasa_012_025"/>
<proteinExistence type="predicted"/>
<dbReference type="Proteomes" id="UP000032679">
    <property type="component" value="Unassembled WGS sequence"/>
</dbReference>
<dbReference type="PANTHER" id="PTHR42783:SF3">
    <property type="entry name" value="GLUTAMATE SYNTHASE [NADPH] SMALL CHAIN-RELATED"/>
    <property type="match status" value="1"/>
</dbReference>
<dbReference type="InterPro" id="IPR023753">
    <property type="entry name" value="FAD/NAD-binding_dom"/>
</dbReference>
<dbReference type="Pfam" id="PF14691">
    <property type="entry name" value="Fer4_20"/>
    <property type="match status" value="1"/>
</dbReference>
<dbReference type="RefSeq" id="WP_048848226.1">
    <property type="nucleotide sequence ID" value="NZ_BALE01000012.1"/>
</dbReference>
<dbReference type="SUPFAM" id="SSF51971">
    <property type="entry name" value="Nucleotide-binding domain"/>
    <property type="match status" value="2"/>
</dbReference>
<dbReference type="Pfam" id="PF07992">
    <property type="entry name" value="Pyr_redox_2"/>
    <property type="match status" value="1"/>
</dbReference>
<sequence length="441" mass="46282">MIDIAAGRLSAATLARNFSDAHPPLTAPQSVVEADRCHHCYDAPCIEACPTGIDIPGFIGRIATGDLGGAAEAILDQNILGGACARVCPTDILCEGVCVRVKQGERAVSIGALQRTAVDWQMAQGQPYRRAPARGTRIAVVGAGPAGLACAHRLSLRGHDVDLYDARPKPGGLNEYGIAAYKVPDDFAQNEVAFVLEIGGITWYGDRVLGQNLSLETLRETYDAVFLGIGQSGVRALGLAGEDADGVFDAVDFIETLRQSPPAAVPIGARVVVIGGGNTAIDAAVQARRLGADDVTLVYRRGPENMNATPEEQEWALQNLVTIRHWATPAAIETEAGHVTGVRFARGAPDETGKPVYDRGELTIPADMVLKAVGQLYEDPIDGTLALSGGRILVDARGETSLPGVFAGGDCTAGEDLTVAAVRDGRDAAEAIDTMLTERGR</sequence>
<accession>A0A0D6MJM0</accession>
<dbReference type="SUPFAM" id="SSF46548">
    <property type="entry name" value="alpha-helical ferredoxin"/>
    <property type="match status" value="1"/>
</dbReference>
<feature type="domain" description="4Fe-4S ferredoxin-type" evidence="1">
    <location>
        <begin position="28"/>
        <end position="58"/>
    </location>
</feature>
<dbReference type="Gene3D" id="3.50.50.60">
    <property type="entry name" value="FAD/NAD(P)-binding domain"/>
    <property type="match status" value="2"/>
</dbReference>
<dbReference type="InterPro" id="IPR009051">
    <property type="entry name" value="Helical_ferredxn"/>
</dbReference>